<feature type="domain" description="Reverse transcriptase" evidence="7">
    <location>
        <begin position="148"/>
        <end position="327"/>
    </location>
</feature>
<name>A0AAW1K0Z3_POPJA</name>
<evidence type="ECO:0000256" key="2">
    <source>
        <dbReference type="ARBA" id="ARBA00022695"/>
    </source>
</evidence>
<dbReference type="GO" id="GO:0003676">
    <property type="term" value="F:nucleic acid binding"/>
    <property type="evidence" value="ECO:0007669"/>
    <property type="project" value="InterPro"/>
</dbReference>
<dbReference type="Gene3D" id="3.30.420.10">
    <property type="entry name" value="Ribonuclease H-like superfamily/Ribonuclease H"/>
    <property type="match status" value="1"/>
</dbReference>
<accession>A0AAW1K0Z3</accession>
<keyword evidence="2" id="KW-0548">Nucleotidyltransferase</keyword>
<dbReference type="InterPro" id="IPR036397">
    <property type="entry name" value="RNaseH_sf"/>
</dbReference>
<evidence type="ECO:0000313" key="8">
    <source>
        <dbReference type="EMBL" id="KAK9711764.1"/>
    </source>
</evidence>
<dbReference type="AlphaFoldDB" id="A0AAW1K0Z3"/>
<keyword evidence="3" id="KW-0540">Nuclease</keyword>
<dbReference type="PROSITE" id="PS50878">
    <property type="entry name" value="RT_POL"/>
    <property type="match status" value="1"/>
</dbReference>
<dbReference type="InterPro" id="IPR043128">
    <property type="entry name" value="Rev_trsase/Diguanyl_cyclase"/>
</dbReference>
<dbReference type="SUPFAM" id="SSF56672">
    <property type="entry name" value="DNA/RNA polymerases"/>
    <property type="match status" value="1"/>
</dbReference>
<keyword evidence="2" id="KW-0808">Transferase</keyword>
<organism evidence="8 9">
    <name type="scientific">Popillia japonica</name>
    <name type="common">Japanese beetle</name>
    <dbReference type="NCBI Taxonomy" id="7064"/>
    <lineage>
        <taxon>Eukaryota</taxon>
        <taxon>Metazoa</taxon>
        <taxon>Ecdysozoa</taxon>
        <taxon>Arthropoda</taxon>
        <taxon>Hexapoda</taxon>
        <taxon>Insecta</taxon>
        <taxon>Pterygota</taxon>
        <taxon>Neoptera</taxon>
        <taxon>Endopterygota</taxon>
        <taxon>Coleoptera</taxon>
        <taxon>Polyphaga</taxon>
        <taxon>Scarabaeiformia</taxon>
        <taxon>Scarabaeidae</taxon>
        <taxon>Rutelinae</taxon>
        <taxon>Popillia</taxon>
    </lineage>
</organism>
<sequence length="787" mass="90047">MKPNKLDVIVRDGTITQNNLVGFLQVENEKIWTVMNITSDIQMGEYFGEVRGLDAEDNGPILEDVSNKVEPIAPSELKVGSGTLQERHELITLVNRYRHVFAKNILEVGCTDLMKVEIKDTNVPVRCKPYRVNQQDREIIKNIVQDWKNAGIVRDTNSAYASPVLLVPKSSGEKRLVVDYRRLNSQTEKNNYPIPYIDDCFEILAECNIFCTLDLMSGYLQVPLAENSKHKTAFITPDCTAEFERLSFGLVNAPYEFSKLMALALGSLRNKVVVSYLDDVLVPARDWGEMLAKLEMVFRALAAAKLTLSVQKCEFAQKEITFLGYTLTSKGITPGARKLHAVEDFPVPTNAKEVRRFLGLSGYFRRFVKKYAEVARPLTDLTKAAAKFVWGDAEQEAFEQLKRNLVEAPILQLFNPRARTELHCDASSKGLGGMLLQEGSDGKLRLVHCISKKTNDIESKYHSAKLELMAIVWCVERLRHLLLGIHFTIVSDCQALVYLNTKKTIQAQVARWCYLLSEYDYEIRYRPGEKMSHVDSLSRAAVETPSKSGIIEEIYETRVGLYTILTEEDRILMMQRSDERLKEIIEILSREEHDRNKRENGIVKNYVLENGRLKKEVTINNERKLLYVIPDSMRKATVIKCHDQRGHWSVERTVAAILRHVWFAGMRRYVRRHINGCFECLMTKLPGGKRPGLLTIQKLRERPMMKLHIDHVGPFIRSKRGNMHILVIVDAFTRYLKLFAVKTTNAKEPPNAYIILFYNMEPQRLLLVTGEQPLRQMSLNAFAPSTT</sequence>
<proteinExistence type="predicted"/>
<evidence type="ECO:0000313" key="9">
    <source>
        <dbReference type="Proteomes" id="UP001458880"/>
    </source>
</evidence>
<dbReference type="PANTHER" id="PTHR37984:SF5">
    <property type="entry name" value="PROTEIN NYNRIN-LIKE"/>
    <property type="match status" value="1"/>
</dbReference>
<dbReference type="Gene3D" id="3.10.10.10">
    <property type="entry name" value="HIV Type 1 Reverse Transcriptase, subunit A, domain 1"/>
    <property type="match status" value="1"/>
</dbReference>
<dbReference type="Pfam" id="PF17919">
    <property type="entry name" value="RT_RNaseH_2"/>
    <property type="match status" value="1"/>
</dbReference>
<dbReference type="Pfam" id="PF17921">
    <property type="entry name" value="Integrase_H2C2"/>
    <property type="match status" value="1"/>
</dbReference>
<evidence type="ECO:0000256" key="1">
    <source>
        <dbReference type="ARBA" id="ARBA00012493"/>
    </source>
</evidence>
<dbReference type="InterPro" id="IPR043502">
    <property type="entry name" value="DNA/RNA_pol_sf"/>
</dbReference>
<dbReference type="CDD" id="cd01647">
    <property type="entry name" value="RT_LTR"/>
    <property type="match status" value="1"/>
</dbReference>
<dbReference type="InterPro" id="IPR000477">
    <property type="entry name" value="RT_dom"/>
</dbReference>
<keyword evidence="4" id="KW-0378">Hydrolase</keyword>
<dbReference type="InterPro" id="IPR050951">
    <property type="entry name" value="Retrovirus_Pol_polyprotein"/>
</dbReference>
<dbReference type="GO" id="GO:0003964">
    <property type="term" value="F:RNA-directed DNA polymerase activity"/>
    <property type="evidence" value="ECO:0007669"/>
    <property type="project" value="UniProtKB-KW"/>
</dbReference>
<keyword evidence="4" id="KW-0255">Endonuclease</keyword>
<dbReference type="CDD" id="cd09274">
    <property type="entry name" value="RNase_HI_RT_Ty3"/>
    <property type="match status" value="1"/>
</dbReference>
<dbReference type="Gene3D" id="3.30.70.270">
    <property type="match status" value="2"/>
</dbReference>
<dbReference type="EMBL" id="JASPKY010000273">
    <property type="protein sequence ID" value="KAK9711764.1"/>
    <property type="molecule type" value="Genomic_DNA"/>
</dbReference>
<dbReference type="Proteomes" id="UP001458880">
    <property type="component" value="Unassembled WGS sequence"/>
</dbReference>
<evidence type="ECO:0000256" key="6">
    <source>
        <dbReference type="ARBA" id="ARBA00023268"/>
    </source>
</evidence>
<dbReference type="InterPro" id="IPR012337">
    <property type="entry name" value="RNaseH-like_sf"/>
</dbReference>
<dbReference type="FunFam" id="3.30.70.270:FF:000020">
    <property type="entry name" value="Transposon Tf2-6 polyprotein-like Protein"/>
    <property type="match status" value="1"/>
</dbReference>
<dbReference type="InterPro" id="IPR041588">
    <property type="entry name" value="Integrase_H2C2"/>
</dbReference>
<evidence type="ECO:0000256" key="3">
    <source>
        <dbReference type="ARBA" id="ARBA00022722"/>
    </source>
</evidence>
<dbReference type="SUPFAM" id="SSF53098">
    <property type="entry name" value="Ribonuclease H-like"/>
    <property type="match status" value="1"/>
</dbReference>
<dbReference type="EC" id="2.7.7.49" evidence="1"/>
<reference evidence="8 9" key="1">
    <citation type="journal article" date="2024" name="BMC Genomics">
        <title>De novo assembly and annotation of Popillia japonica's genome with initial clues to its potential as an invasive pest.</title>
        <authorList>
            <person name="Cucini C."/>
            <person name="Boschi S."/>
            <person name="Funari R."/>
            <person name="Cardaioli E."/>
            <person name="Iannotti N."/>
            <person name="Marturano G."/>
            <person name="Paoli F."/>
            <person name="Bruttini M."/>
            <person name="Carapelli A."/>
            <person name="Frati F."/>
            <person name="Nardi F."/>
        </authorList>
    </citation>
    <scope>NUCLEOTIDE SEQUENCE [LARGE SCALE GENOMIC DNA]</scope>
    <source>
        <strain evidence="8">DMR45628</strain>
    </source>
</reference>
<dbReference type="PANTHER" id="PTHR37984">
    <property type="entry name" value="PROTEIN CBG26694"/>
    <property type="match status" value="1"/>
</dbReference>
<dbReference type="InterPro" id="IPR041577">
    <property type="entry name" value="RT_RNaseH_2"/>
</dbReference>
<gene>
    <name evidence="8" type="ORF">QE152_g25274</name>
</gene>
<comment type="caution">
    <text evidence="8">The sequence shown here is derived from an EMBL/GenBank/DDBJ whole genome shotgun (WGS) entry which is preliminary data.</text>
</comment>
<keyword evidence="9" id="KW-1185">Reference proteome</keyword>
<dbReference type="Pfam" id="PF00078">
    <property type="entry name" value="RVT_1"/>
    <property type="match status" value="1"/>
</dbReference>
<evidence type="ECO:0000259" key="7">
    <source>
        <dbReference type="PROSITE" id="PS50878"/>
    </source>
</evidence>
<protein>
    <recommendedName>
        <fullName evidence="1">RNA-directed DNA polymerase</fullName>
        <ecNumber evidence="1">2.7.7.49</ecNumber>
    </recommendedName>
</protein>
<evidence type="ECO:0000256" key="5">
    <source>
        <dbReference type="ARBA" id="ARBA00022918"/>
    </source>
</evidence>
<dbReference type="GO" id="GO:0004519">
    <property type="term" value="F:endonuclease activity"/>
    <property type="evidence" value="ECO:0007669"/>
    <property type="project" value="UniProtKB-KW"/>
</dbReference>
<keyword evidence="6" id="KW-0511">Multifunctional enzyme</keyword>
<evidence type="ECO:0000256" key="4">
    <source>
        <dbReference type="ARBA" id="ARBA00022759"/>
    </source>
</evidence>
<dbReference type="Gene3D" id="1.10.340.70">
    <property type="match status" value="1"/>
</dbReference>
<dbReference type="FunFam" id="3.10.20.370:FF:000001">
    <property type="entry name" value="Retrovirus-related Pol polyprotein from transposon 17.6-like protein"/>
    <property type="match status" value="1"/>
</dbReference>
<dbReference type="GO" id="GO:0042575">
    <property type="term" value="C:DNA polymerase complex"/>
    <property type="evidence" value="ECO:0007669"/>
    <property type="project" value="UniProtKB-ARBA"/>
</dbReference>
<keyword evidence="5 8" id="KW-0695">RNA-directed DNA polymerase</keyword>